<proteinExistence type="predicted"/>
<dbReference type="KEGG" id="sniv:SFSGTM_14650"/>
<dbReference type="AlphaFoldDB" id="A0A809SDQ2"/>
<name>A0A809SDQ2_9PROT</name>
<organism evidence="1 2">
    <name type="scientific">Sulfuriferula nivalis</name>
    <dbReference type="NCBI Taxonomy" id="2675298"/>
    <lineage>
        <taxon>Bacteria</taxon>
        <taxon>Pseudomonadati</taxon>
        <taxon>Pseudomonadota</taxon>
        <taxon>Betaproteobacteria</taxon>
        <taxon>Nitrosomonadales</taxon>
        <taxon>Sulfuricellaceae</taxon>
        <taxon>Sulfuriferula</taxon>
    </lineage>
</organism>
<protein>
    <recommendedName>
        <fullName evidence="3">Transcriptional regulator</fullName>
    </recommendedName>
</protein>
<dbReference type="RefSeq" id="WP_162084627.1">
    <property type="nucleotide sequence ID" value="NZ_AP021881.1"/>
</dbReference>
<dbReference type="EMBL" id="AP021881">
    <property type="protein sequence ID" value="BBP00757.1"/>
    <property type="molecule type" value="Genomic_DNA"/>
</dbReference>
<keyword evidence="2" id="KW-1185">Reference proteome</keyword>
<accession>A0A809SDQ2</accession>
<evidence type="ECO:0000313" key="2">
    <source>
        <dbReference type="Proteomes" id="UP000463939"/>
    </source>
</evidence>
<dbReference type="InterPro" id="IPR025427">
    <property type="entry name" value="DUF4160"/>
</dbReference>
<dbReference type="Pfam" id="PF13711">
    <property type="entry name" value="DUF4160"/>
    <property type="match status" value="1"/>
</dbReference>
<sequence length="85" mass="9994">MPELSRFLGIIIFMNWVDHPLPHFHARYGDYEITVEIQTGVVRGTFPKRALRATLEWLDLHQAELMEDWQLAQTRKPLKPIAPLE</sequence>
<evidence type="ECO:0008006" key="3">
    <source>
        <dbReference type="Google" id="ProtNLM"/>
    </source>
</evidence>
<reference evidence="2" key="1">
    <citation type="submission" date="2019-11" db="EMBL/GenBank/DDBJ databases">
        <title>Isolation and characterization of a novel species in the genus Sulfuriferula.</title>
        <authorList>
            <person name="Mochizuki J."/>
            <person name="Kojima H."/>
            <person name="Fukui M."/>
        </authorList>
    </citation>
    <scope>NUCLEOTIDE SEQUENCE [LARGE SCALE GENOMIC DNA]</scope>
    <source>
        <strain evidence="2">SGTM</strain>
    </source>
</reference>
<dbReference type="Proteomes" id="UP000463939">
    <property type="component" value="Chromosome"/>
</dbReference>
<evidence type="ECO:0000313" key="1">
    <source>
        <dbReference type="EMBL" id="BBP00757.1"/>
    </source>
</evidence>
<gene>
    <name evidence="1" type="ORF">SFSGTM_14650</name>
</gene>